<organism evidence="1 2">
    <name type="scientific">Cetraspora pellucida</name>
    <dbReference type="NCBI Taxonomy" id="1433469"/>
    <lineage>
        <taxon>Eukaryota</taxon>
        <taxon>Fungi</taxon>
        <taxon>Fungi incertae sedis</taxon>
        <taxon>Mucoromycota</taxon>
        <taxon>Glomeromycotina</taxon>
        <taxon>Glomeromycetes</taxon>
        <taxon>Diversisporales</taxon>
        <taxon>Gigasporaceae</taxon>
        <taxon>Cetraspora</taxon>
    </lineage>
</organism>
<reference evidence="1" key="1">
    <citation type="submission" date="2021-06" db="EMBL/GenBank/DDBJ databases">
        <authorList>
            <person name="Kallberg Y."/>
            <person name="Tangrot J."/>
            <person name="Rosling A."/>
        </authorList>
    </citation>
    <scope>NUCLEOTIDE SEQUENCE</scope>
    <source>
        <strain evidence="1">FL966</strain>
    </source>
</reference>
<gene>
    <name evidence="1" type="ORF">CPELLU_LOCUS3877</name>
</gene>
<dbReference type="AlphaFoldDB" id="A0A9N9FFB0"/>
<comment type="caution">
    <text evidence="1">The sequence shown here is derived from an EMBL/GenBank/DDBJ whole genome shotgun (WGS) entry which is preliminary data.</text>
</comment>
<dbReference type="Proteomes" id="UP000789759">
    <property type="component" value="Unassembled WGS sequence"/>
</dbReference>
<keyword evidence="2" id="KW-1185">Reference proteome</keyword>
<dbReference type="OrthoDB" id="10500861at2759"/>
<evidence type="ECO:0000313" key="1">
    <source>
        <dbReference type="EMBL" id="CAG8531757.1"/>
    </source>
</evidence>
<accession>A0A9N9FFB0</accession>
<dbReference type="EMBL" id="CAJVQA010001947">
    <property type="protein sequence ID" value="CAG8531757.1"/>
    <property type="molecule type" value="Genomic_DNA"/>
</dbReference>
<evidence type="ECO:0000313" key="2">
    <source>
        <dbReference type="Proteomes" id="UP000789759"/>
    </source>
</evidence>
<protein>
    <submittedName>
        <fullName evidence="1">9677_t:CDS:1</fullName>
    </submittedName>
</protein>
<sequence>MISKVQTVKNNKSNMNYNSKDNSVTFQYNVCLEGLSTRDAWWNMNSNDEYLQEKDENLFDFASNKQKLNHEFFFNKVEELT</sequence>
<name>A0A9N9FFB0_9GLOM</name>
<proteinExistence type="predicted"/>